<dbReference type="InterPro" id="IPR003583">
    <property type="entry name" value="Hlx-hairpin-Hlx_DNA-bd_motif"/>
</dbReference>
<comment type="subunit">
    <text evidence="7">Interacts with UvrB in an incision complex.</text>
</comment>
<dbReference type="InterPro" id="IPR001943">
    <property type="entry name" value="UVR_dom"/>
</dbReference>
<dbReference type="EMBL" id="JAQNDN010000010">
    <property type="protein sequence ID" value="MDC0670290.1"/>
    <property type="molecule type" value="Genomic_DNA"/>
</dbReference>
<name>A0ABT5B842_9BACT</name>
<comment type="subcellular location">
    <subcellularLocation>
        <location evidence="7">Cytoplasm</location>
    </subcellularLocation>
</comment>
<dbReference type="HAMAP" id="MF_00203">
    <property type="entry name" value="UvrC"/>
    <property type="match status" value="1"/>
</dbReference>
<dbReference type="InterPro" id="IPR001162">
    <property type="entry name" value="UvrC_RNase_H_dom"/>
</dbReference>
<keyword evidence="2 7" id="KW-0227">DNA damage</keyword>
<evidence type="ECO:0000256" key="1">
    <source>
        <dbReference type="ARBA" id="ARBA00022490"/>
    </source>
</evidence>
<dbReference type="InterPro" id="IPR036876">
    <property type="entry name" value="UVR_dom_sf"/>
</dbReference>
<dbReference type="Pfam" id="PF08459">
    <property type="entry name" value="UvrC_RNaseH_dom"/>
    <property type="match status" value="2"/>
</dbReference>
<comment type="similarity">
    <text evidence="7">Belongs to the UvrC family.</text>
</comment>
<dbReference type="InterPro" id="IPR035901">
    <property type="entry name" value="GIY-YIG_endonuc_sf"/>
</dbReference>
<dbReference type="Pfam" id="PF02151">
    <property type="entry name" value="UVR"/>
    <property type="match status" value="1"/>
</dbReference>
<dbReference type="InterPro" id="IPR010994">
    <property type="entry name" value="RuvA_2-like"/>
</dbReference>
<dbReference type="Gene3D" id="4.10.860.10">
    <property type="entry name" value="UVR domain"/>
    <property type="match status" value="1"/>
</dbReference>
<gene>
    <name evidence="7 12" type="primary">uvrC</name>
    <name evidence="12" type="ORF">POL58_21220</name>
</gene>
<evidence type="ECO:0000256" key="3">
    <source>
        <dbReference type="ARBA" id="ARBA00022769"/>
    </source>
</evidence>
<dbReference type="InterPro" id="IPR047296">
    <property type="entry name" value="GIY-YIG_UvrC_Cho"/>
</dbReference>
<protein>
    <recommendedName>
        <fullName evidence="7">UvrABC system protein C</fullName>
        <shortName evidence="7">Protein UvrC</shortName>
    </recommendedName>
    <alternativeName>
        <fullName evidence="7">Excinuclease ABC subunit C</fullName>
    </alternativeName>
</protein>
<comment type="function">
    <text evidence="7">The UvrABC repair system catalyzes the recognition and processing of DNA lesions. UvrC both incises the 5' and 3' sides of the lesion. The N-terminal half is responsible for the 3' incision and the C-terminal half is responsible for the 5' incision.</text>
</comment>
<reference evidence="12 13" key="1">
    <citation type="submission" date="2022-11" db="EMBL/GenBank/DDBJ databases">
        <title>Minimal conservation of predation-associated metabolite biosynthetic gene clusters underscores biosynthetic potential of Myxococcota including descriptions for ten novel species: Archangium lansinium sp. nov., Myxococcus landrumus sp. nov., Nannocystis bai.</title>
        <authorList>
            <person name="Ahearne A."/>
            <person name="Stevens C."/>
            <person name="Dowd S."/>
        </authorList>
    </citation>
    <scope>NUCLEOTIDE SEQUENCE [LARGE SCALE GENOMIC DNA]</scope>
    <source>
        <strain evidence="12 13">NCELM</strain>
    </source>
</reference>
<comment type="caution">
    <text evidence="12">The sequence shown here is derived from an EMBL/GenBank/DDBJ whole genome shotgun (WGS) entry which is preliminary data.</text>
</comment>
<evidence type="ECO:0000256" key="6">
    <source>
        <dbReference type="ARBA" id="ARBA00023236"/>
    </source>
</evidence>
<evidence type="ECO:0000259" key="9">
    <source>
        <dbReference type="PROSITE" id="PS50151"/>
    </source>
</evidence>
<feature type="region of interest" description="Disordered" evidence="8">
    <location>
        <begin position="530"/>
        <end position="552"/>
    </location>
</feature>
<dbReference type="InterPro" id="IPR050066">
    <property type="entry name" value="UvrABC_protein_C"/>
</dbReference>
<dbReference type="SUPFAM" id="SSF47781">
    <property type="entry name" value="RuvA domain 2-like"/>
    <property type="match status" value="1"/>
</dbReference>
<keyword evidence="13" id="KW-1185">Reference proteome</keyword>
<dbReference type="Pfam" id="PF01541">
    <property type="entry name" value="GIY-YIG"/>
    <property type="match status" value="1"/>
</dbReference>
<evidence type="ECO:0000259" key="10">
    <source>
        <dbReference type="PROSITE" id="PS50164"/>
    </source>
</evidence>
<dbReference type="CDD" id="cd10434">
    <property type="entry name" value="GIY-YIG_UvrC_Cho"/>
    <property type="match status" value="1"/>
</dbReference>
<dbReference type="PROSITE" id="PS50165">
    <property type="entry name" value="UVRC"/>
    <property type="match status" value="1"/>
</dbReference>
<keyword evidence="1 7" id="KW-0963">Cytoplasm</keyword>
<dbReference type="InterPro" id="IPR004791">
    <property type="entry name" value="UvrC"/>
</dbReference>
<evidence type="ECO:0000313" key="13">
    <source>
        <dbReference type="Proteomes" id="UP001217838"/>
    </source>
</evidence>
<feature type="compositionally biased region" description="Basic and acidic residues" evidence="8">
    <location>
        <begin position="1"/>
        <end position="11"/>
    </location>
</feature>
<dbReference type="SUPFAM" id="SSF82771">
    <property type="entry name" value="GIY-YIG endonuclease"/>
    <property type="match status" value="1"/>
</dbReference>
<keyword evidence="4 7" id="KW-0267">Excision nuclease</keyword>
<evidence type="ECO:0000259" key="11">
    <source>
        <dbReference type="PROSITE" id="PS50165"/>
    </source>
</evidence>
<feature type="domain" description="UVR" evidence="9">
    <location>
        <begin position="271"/>
        <end position="306"/>
    </location>
</feature>
<dbReference type="SUPFAM" id="SSF46600">
    <property type="entry name" value="C-terminal UvrC-binding domain of UvrB"/>
    <property type="match status" value="1"/>
</dbReference>
<accession>A0ABT5B842</accession>
<feature type="region of interest" description="Disordered" evidence="8">
    <location>
        <begin position="1"/>
        <end position="20"/>
    </location>
</feature>
<evidence type="ECO:0000256" key="4">
    <source>
        <dbReference type="ARBA" id="ARBA00022881"/>
    </source>
</evidence>
<organism evidence="12 13">
    <name type="scientific">Nannocystis radixulma</name>
    <dbReference type="NCBI Taxonomy" id="2995305"/>
    <lineage>
        <taxon>Bacteria</taxon>
        <taxon>Pseudomonadati</taxon>
        <taxon>Myxococcota</taxon>
        <taxon>Polyangia</taxon>
        <taxon>Nannocystales</taxon>
        <taxon>Nannocystaceae</taxon>
        <taxon>Nannocystis</taxon>
    </lineage>
</organism>
<feature type="compositionally biased region" description="Acidic residues" evidence="8">
    <location>
        <begin position="532"/>
        <end position="552"/>
    </location>
</feature>
<dbReference type="Gene3D" id="1.10.150.20">
    <property type="entry name" value="5' to 3' exonuclease, C-terminal subdomain"/>
    <property type="match status" value="1"/>
</dbReference>
<keyword evidence="6 7" id="KW-0742">SOS response</keyword>
<dbReference type="SMART" id="SM00465">
    <property type="entry name" value="GIYc"/>
    <property type="match status" value="1"/>
</dbReference>
<sequence>MAKKPYPDEAPKPPTSEAYAPETEDVLESFEVADGGAGDLDAPGRFVGTSKTEALAAIQADAVWQPRAGTPEELAEIVERLPDLPGVYLMRDRKGDVVYVGKARRLRARVRQYFNGTDPRLFVPYLAQTLGDIETVVTSNDKEALLLENNLIKKYKPRFNVKLRDDKQFLVLRLDPKAKWPRLELVRRMRQDGARYFGPYHSAQSARHTLRVVNRYFKLRTCSDYTLTHRKRPCLQHQIGRCPAPCVYPVDAAAYANQVKGVGLFLEGRHKELVAGLTTQMEDAAGALEFETAARLRDQLSAISTSLERQQVVGSATLDQDVVGMYREGGQVEFVVMHVRQGKLLGTRTFSARGMELPDPDVLGSFLVAYYDDAPTIPDEILLPSELADDDEAPLKAWLREHSGRKVALLVPERGDRKKLSILAQRNAASNFTSRRNRAEDSEQALRTLQQRLGLSRLPRVIECYDISHIQGQDTVASMVVFVDGAAAKKRYRSFKIKGLGGLAQGDRQNDDFASMYEVLGRRLKRANVGEDMAEETSDAPEPVSESEAEVSEAEVADVVAADELEVEENTWALPDLMVIDGGKGQLGRVIAALRDLGVPIGEGGVDVVSLAKERRQGLGHGKAALQRLRTFKTYADAAASFDAATTSKAEDAPVIVEPDPDAPVRPGQSYQDYVVRTPDDGPEEWEVKPERVFVPGAKDAIRLRPGSSELYLMTQIRDEAHRFAITHHRKRRGKRALHSALDDIPGVGPALKKALIQHFGTVAEIRAAVPARLTEVKGVGAALAQRIHEALREAGGDSSAPPRGES</sequence>
<dbReference type="Gene3D" id="3.30.420.340">
    <property type="entry name" value="UvrC, RNAse H endonuclease domain"/>
    <property type="match status" value="1"/>
</dbReference>
<dbReference type="Pfam" id="PF22920">
    <property type="entry name" value="UvrC_RNaseH"/>
    <property type="match status" value="1"/>
</dbReference>
<evidence type="ECO:0000256" key="7">
    <source>
        <dbReference type="HAMAP-Rule" id="MF_00203"/>
    </source>
</evidence>
<dbReference type="PANTHER" id="PTHR30562">
    <property type="entry name" value="UVRC/OXIDOREDUCTASE"/>
    <property type="match status" value="1"/>
</dbReference>
<evidence type="ECO:0000256" key="8">
    <source>
        <dbReference type="SAM" id="MobiDB-lite"/>
    </source>
</evidence>
<dbReference type="InterPro" id="IPR000305">
    <property type="entry name" value="GIY-YIG_endonuc"/>
</dbReference>
<dbReference type="Proteomes" id="UP001217838">
    <property type="component" value="Unassembled WGS sequence"/>
</dbReference>
<keyword evidence="5 7" id="KW-0234">DNA repair</keyword>
<keyword evidence="3 7" id="KW-0228">DNA excision</keyword>
<dbReference type="SMART" id="SM00278">
    <property type="entry name" value="HhH1"/>
    <property type="match status" value="2"/>
</dbReference>
<dbReference type="Gene3D" id="3.40.1440.10">
    <property type="entry name" value="GIY-YIG endonuclease"/>
    <property type="match status" value="1"/>
</dbReference>
<evidence type="ECO:0000313" key="12">
    <source>
        <dbReference type="EMBL" id="MDC0670290.1"/>
    </source>
</evidence>
<dbReference type="Pfam" id="PF14520">
    <property type="entry name" value="HHH_5"/>
    <property type="match status" value="1"/>
</dbReference>
<dbReference type="InterPro" id="IPR038476">
    <property type="entry name" value="UvrC_RNase_H_dom_sf"/>
</dbReference>
<feature type="domain" description="UvrC family homology region profile" evidence="11">
    <location>
        <begin position="322"/>
        <end position="590"/>
    </location>
</feature>
<dbReference type="PANTHER" id="PTHR30562:SF1">
    <property type="entry name" value="UVRABC SYSTEM PROTEIN C"/>
    <property type="match status" value="1"/>
</dbReference>
<proteinExistence type="inferred from homology"/>
<dbReference type="PROSITE" id="PS50164">
    <property type="entry name" value="GIY_YIG"/>
    <property type="match status" value="1"/>
</dbReference>
<evidence type="ECO:0000256" key="2">
    <source>
        <dbReference type="ARBA" id="ARBA00022763"/>
    </source>
</evidence>
<dbReference type="NCBIfam" id="TIGR00194">
    <property type="entry name" value="uvrC"/>
    <property type="match status" value="1"/>
</dbReference>
<dbReference type="PROSITE" id="PS50151">
    <property type="entry name" value="UVR"/>
    <property type="match status" value="1"/>
</dbReference>
<evidence type="ECO:0000256" key="5">
    <source>
        <dbReference type="ARBA" id="ARBA00023204"/>
    </source>
</evidence>
<dbReference type="RefSeq" id="WP_272000106.1">
    <property type="nucleotide sequence ID" value="NZ_JAQNDN010000010.1"/>
</dbReference>
<feature type="domain" description="GIY-YIG" evidence="10">
    <location>
        <begin position="83"/>
        <end position="161"/>
    </location>
</feature>